<accession>A0A9P8BME1</accession>
<feature type="region of interest" description="Disordered" evidence="1">
    <location>
        <begin position="1"/>
        <end position="108"/>
    </location>
</feature>
<feature type="region of interest" description="Disordered" evidence="1">
    <location>
        <begin position="154"/>
        <end position="230"/>
    </location>
</feature>
<feature type="transmembrane region" description="Helical" evidence="2">
    <location>
        <begin position="112"/>
        <end position="135"/>
    </location>
</feature>
<dbReference type="AlphaFoldDB" id="A0A9P8BME1"/>
<comment type="caution">
    <text evidence="3">The sequence shown here is derived from an EMBL/GenBank/DDBJ whole genome shotgun (WGS) entry which is preliminary data.</text>
</comment>
<keyword evidence="2" id="KW-0472">Membrane</keyword>
<feature type="compositionally biased region" description="Low complexity" evidence="1">
    <location>
        <begin position="53"/>
        <end position="92"/>
    </location>
</feature>
<reference evidence="3" key="1">
    <citation type="submission" date="2021-06" db="EMBL/GenBank/DDBJ databases">
        <title>Genome Sequence of Mortierella hyaline Strain SCG-10, a Cold-Adapted, Nitrate-Reducing Fungus Isolated from Soil in Minnesota, USA.</title>
        <authorList>
            <person name="Aldossari N."/>
        </authorList>
    </citation>
    <scope>NUCLEOTIDE SEQUENCE</scope>
    <source>
        <strain evidence="3">SCG-10</strain>
    </source>
</reference>
<evidence type="ECO:0000256" key="1">
    <source>
        <dbReference type="SAM" id="MobiDB-lite"/>
    </source>
</evidence>
<feature type="region of interest" description="Disordered" evidence="1">
    <location>
        <begin position="280"/>
        <end position="378"/>
    </location>
</feature>
<feature type="compositionally biased region" description="Polar residues" evidence="1">
    <location>
        <begin position="357"/>
        <end position="368"/>
    </location>
</feature>
<sequence length="378" mass="39119">MAAQPTETSAPGVPTTTPPAPTVPAATTTTTANLPTTPATSDVPVVPNPTPEPTSDTPDPSQTGTPKTKNPTRTTSRVTSSATGPATGTATLPGGGGGNGPDQKDGGSGKSILAPVVGGIAGALVLAFLVAVFVMRHRKKNKARKRRLEFLDDHNAGPITSGATTGGAGGAAGSHRPDSLSSPLPPRPATPIGRSSGPGGRPLEMAAIGGAGAAAAHHHHKQQQQQHQADGYDYQQGYQQVPYGGYPDPAQQQPYDQYDPYYAQRQQQQAQEYYADQQQGYYPEAHSYQQQNQFTPEAPVRGSPAMTQNTVASNLAYPPPPPSTTTGGHSSPRTTPLQQSAVPVPAQGSFEKGAPYANSSSAARNPQVITEDDVKVPM</sequence>
<organism evidence="3 4">
    <name type="scientific">Linnemannia hyalina</name>
    <dbReference type="NCBI Taxonomy" id="64524"/>
    <lineage>
        <taxon>Eukaryota</taxon>
        <taxon>Fungi</taxon>
        <taxon>Fungi incertae sedis</taxon>
        <taxon>Mucoromycota</taxon>
        <taxon>Mortierellomycotina</taxon>
        <taxon>Mortierellomycetes</taxon>
        <taxon>Mortierellales</taxon>
        <taxon>Mortierellaceae</taxon>
        <taxon>Linnemannia</taxon>
    </lineage>
</organism>
<dbReference type="EMBL" id="JAHRHY010000027">
    <property type="protein sequence ID" value="KAG9060968.1"/>
    <property type="molecule type" value="Genomic_DNA"/>
</dbReference>
<name>A0A9P8BME1_9FUNG</name>
<feature type="compositionally biased region" description="Low complexity" evidence="1">
    <location>
        <begin position="324"/>
        <end position="336"/>
    </location>
</feature>
<keyword evidence="2" id="KW-0812">Transmembrane</keyword>
<gene>
    <name evidence="3" type="ORF">KI688_007797</name>
</gene>
<protein>
    <submittedName>
        <fullName evidence="3">Uncharacterized protein</fullName>
    </submittedName>
</protein>
<evidence type="ECO:0000313" key="4">
    <source>
        <dbReference type="Proteomes" id="UP000707451"/>
    </source>
</evidence>
<evidence type="ECO:0000313" key="3">
    <source>
        <dbReference type="EMBL" id="KAG9060968.1"/>
    </source>
</evidence>
<evidence type="ECO:0000256" key="2">
    <source>
        <dbReference type="SAM" id="Phobius"/>
    </source>
</evidence>
<dbReference type="Proteomes" id="UP000707451">
    <property type="component" value="Unassembled WGS sequence"/>
</dbReference>
<dbReference type="OrthoDB" id="2449212at2759"/>
<keyword evidence="2" id="KW-1133">Transmembrane helix</keyword>
<feature type="region of interest" description="Disordered" evidence="1">
    <location>
        <begin position="237"/>
        <end position="256"/>
    </location>
</feature>
<keyword evidence="4" id="KW-1185">Reference proteome</keyword>
<proteinExistence type="predicted"/>
<feature type="compositionally biased region" description="Low complexity" evidence="1">
    <location>
        <begin position="23"/>
        <end position="45"/>
    </location>
</feature>